<dbReference type="Gene3D" id="1.20.1280.50">
    <property type="match status" value="1"/>
</dbReference>
<dbReference type="EMBL" id="JANKHO010000460">
    <property type="protein sequence ID" value="KAJ3509654.1"/>
    <property type="molecule type" value="Genomic_DNA"/>
</dbReference>
<evidence type="ECO:0000313" key="1">
    <source>
        <dbReference type="EMBL" id="KAJ3509654.1"/>
    </source>
</evidence>
<proteinExistence type="predicted"/>
<reference evidence="1" key="1">
    <citation type="submission" date="2022-07" db="EMBL/GenBank/DDBJ databases">
        <title>Genome Sequence of Agrocybe chaxingu.</title>
        <authorList>
            <person name="Buettner E."/>
        </authorList>
    </citation>
    <scope>NUCLEOTIDE SEQUENCE</scope>
    <source>
        <strain evidence="1">MP-N11</strain>
    </source>
</reference>
<keyword evidence="2" id="KW-1185">Reference proteome</keyword>
<organism evidence="1 2">
    <name type="scientific">Agrocybe chaxingu</name>
    <dbReference type="NCBI Taxonomy" id="84603"/>
    <lineage>
        <taxon>Eukaryota</taxon>
        <taxon>Fungi</taxon>
        <taxon>Dikarya</taxon>
        <taxon>Basidiomycota</taxon>
        <taxon>Agaricomycotina</taxon>
        <taxon>Agaricomycetes</taxon>
        <taxon>Agaricomycetidae</taxon>
        <taxon>Agaricales</taxon>
        <taxon>Agaricineae</taxon>
        <taxon>Strophariaceae</taxon>
        <taxon>Agrocybe</taxon>
    </lineage>
</organism>
<gene>
    <name evidence="1" type="ORF">NLJ89_g5104</name>
</gene>
<dbReference type="Proteomes" id="UP001148786">
    <property type="component" value="Unassembled WGS sequence"/>
</dbReference>
<comment type="caution">
    <text evidence="1">The sequence shown here is derived from an EMBL/GenBank/DDBJ whole genome shotgun (WGS) entry which is preliminary data.</text>
</comment>
<accession>A0A9W8K2W9</accession>
<evidence type="ECO:0008006" key="3">
    <source>
        <dbReference type="Google" id="ProtNLM"/>
    </source>
</evidence>
<evidence type="ECO:0000313" key="2">
    <source>
        <dbReference type="Proteomes" id="UP001148786"/>
    </source>
</evidence>
<dbReference type="AlphaFoldDB" id="A0A9W8K2W9"/>
<protein>
    <recommendedName>
        <fullName evidence="3">F-box domain-containing protein</fullName>
    </recommendedName>
</protein>
<sequence length="484" mass="54547">MFSLYLTGFAKLDELSVGFRTLRLSAPQKMPQKAPAPNVATLRDFNSNQPISKIPIELLCEIFTKFVNDPTISRIENPTGPLVSRHSSVDPTILGQVCSRWRDTALNLPTLWSTICIRNPAKSQLYRTHLWLERSADQPLNLTLEDGIEGRDLNATWNIVRAFYSHADKWRRIDFSVPPDLLASIGHLGQDAPPCKQLESIQFRTTNPVSDRLRQLQARSPNWENPYLDSVWSFFHSSPSLQEVCYTVKRSDLLPRNTPFVQLTSVSIDFTLSPDVLLGALSQFPNLYSIRANIDSTEFHPPQSVARTACPIITLKHLRTAELFSGRPLTQFFQHLTLPSLETLLLTIATFFDGKSISHHSALQSLLQRSNCCLKKLQFIDRQMNEDDACIYLETPELQALSFLEFGANLSTKFISLLSQTNLNGSHQNLPALQELHLGNTTNTPDGMLSQMIAGRLPVLKRFNIMTKSGGYGPIDEAFFESNY</sequence>
<name>A0A9W8K2W9_9AGAR</name>
<dbReference type="InterPro" id="IPR032675">
    <property type="entry name" value="LRR_dom_sf"/>
</dbReference>
<dbReference type="OrthoDB" id="3217549at2759"/>
<dbReference type="Gene3D" id="3.80.10.10">
    <property type="entry name" value="Ribonuclease Inhibitor"/>
    <property type="match status" value="1"/>
</dbReference>